<dbReference type="Proteomes" id="UP000321393">
    <property type="component" value="Unassembled WGS sequence"/>
</dbReference>
<evidence type="ECO:0000313" key="2">
    <source>
        <dbReference type="EMBL" id="TYK28227.1"/>
    </source>
</evidence>
<evidence type="ECO:0000313" key="4">
    <source>
        <dbReference type="Proteomes" id="UP000321947"/>
    </source>
</evidence>
<keyword evidence="2" id="KW-0378">Hydrolase</keyword>
<dbReference type="OrthoDB" id="437338at2759"/>
<dbReference type="Proteomes" id="UP000321947">
    <property type="component" value="Unassembled WGS sequence"/>
</dbReference>
<evidence type="ECO:0000313" key="3">
    <source>
        <dbReference type="Proteomes" id="UP000321393"/>
    </source>
</evidence>
<gene>
    <name evidence="2" type="ORF">E5676_scaffold600G00100</name>
    <name evidence="1" type="ORF">E6C27_scaffold61G00100</name>
</gene>
<dbReference type="AlphaFoldDB" id="A0A5D3DWM2"/>
<name>A0A5D3DWM2_CUCMM</name>
<reference evidence="3 4" key="1">
    <citation type="submission" date="2019-08" db="EMBL/GenBank/DDBJ databases">
        <title>Draft genome sequences of two oriental melons (Cucumis melo L. var makuwa).</title>
        <authorList>
            <person name="Kwon S.-Y."/>
        </authorList>
    </citation>
    <scope>NUCLEOTIDE SEQUENCE [LARGE SCALE GENOMIC DNA]</scope>
    <source>
        <strain evidence="4">cv. Chang Bougi</strain>
        <strain evidence="3">cv. SW 3</strain>
        <tissue evidence="2">Leaf</tissue>
    </source>
</reference>
<dbReference type="GO" id="GO:0008233">
    <property type="term" value="F:peptidase activity"/>
    <property type="evidence" value="ECO:0007669"/>
    <property type="project" value="UniProtKB-KW"/>
</dbReference>
<keyword evidence="2" id="KW-0645">Protease</keyword>
<dbReference type="EMBL" id="SSTE01012822">
    <property type="protein sequence ID" value="KAA0048431.1"/>
    <property type="molecule type" value="Genomic_DNA"/>
</dbReference>
<dbReference type="GO" id="GO:0006508">
    <property type="term" value="P:proteolysis"/>
    <property type="evidence" value="ECO:0007669"/>
    <property type="project" value="UniProtKB-KW"/>
</dbReference>
<proteinExistence type="predicted"/>
<evidence type="ECO:0000313" key="1">
    <source>
        <dbReference type="EMBL" id="KAA0048431.1"/>
    </source>
</evidence>
<dbReference type="EMBL" id="SSTD01002133">
    <property type="protein sequence ID" value="TYK28227.1"/>
    <property type="molecule type" value="Genomic_DNA"/>
</dbReference>
<sequence>MVDTKELEVSLSSEPMVREYLDIFPDELPRFPPSREIDFAIELEPNTTLISRAPYRMALAELK</sequence>
<organism evidence="2 4">
    <name type="scientific">Cucumis melo var. makuwa</name>
    <name type="common">Oriental melon</name>
    <dbReference type="NCBI Taxonomy" id="1194695"/>
    <lineage>
        <taxon>Eukaryota</taxon>
        <taxon>Viridiplantae</taxon>
        <taxon>Streptophyta</taxon>
        <taxon>Embryophyta</taxon>
        <taxon>Tracheophyta</taxon>
        <taxon>Spermatophyta</taxon>
        <taxon>Magnoliopsida</taxon>
        <taxon>eudicotyledons</taxon>
        <taxon>Gunneridae</taxon>
        <taxon>Pentapetalae</taxon>
        <taxon>rosids</taxon>
        <taxon>fabids</taxon>
        <taxon>Cucurbitales</taxon>
        <taxon>Cucurbitaceae</taxon>
        <taxon>Benincaseae</taxon>
        <taxon>Cucumis</taxon>
    </lineage>
</organism>
<accession>A0A5D3DWM2</accession>
<protein>
    <submittedName>
        <fullName evidence="2">Gag protease polyprotein</fullName>
    </submittedName>
</protein>
<comment type="caution">
    <text evidence="2">The sequence shown here is derived from an EMBL/GenBank/DDBJ whole genome shotgun (WGS) entry which is preliminary data.</text>
</comment>